<keyword evidence="1" id="KW-0472">Membrane</keyword>
<dbReference type="VEuPathDB" id="FungiDB:VP01_3083g2"/>
<feature type="transmembrane region" description="Helical" evidence="1">
    <location>
        <begin position="143"/>
        <end position="165"/>
    </location>
</feature>
<name>A0A0L6UZN5_9BASI</name>
<organism evidence="2 3">
    <name type="scientific">Puccinia sorghi</name>
    <dbReference type="NCBI Taxonomy" id="27349"/>
    <lineage>
        <taxon>Eukaryota</taxon>
        <taxon>Fungi</taxon>
        <taxon>Dikarya</taxon>
        <taxon>Basidiomycota</taxon>
        <taxon>Pucciniomycotina</taxon>
        <taxon>Pucciniomycetes</taxon>
        <taxon>Pucciniales</taxon>
        <taxon>Pucciniaceae</taxon>
        <taxon>Puccinia</taxon>
    </lineage>
</organism>
<protein>
    <submittedName>
        <fullName evidence="2">Uncharacterized protein</fullName>
    </submittedName>
</protein>
<keyword evidence="1" id="KW-0812">Transmembrane</keyword>
<dbReference type="EMBL" id="LAVV01008039">
    <property type="protein sequence ID" value="KNZ53988.1"/>
    <property type="molecule type" value="Genomic_DNA"/>
</dbReference>
<evidence type="ECO:0000256" key="1">
    <source>
        <dbReference type="SAM" id="Phobius"/>
    </source>
</evidence>
<evidence type="ECO:0000313" key="3">
    <source>
        <dbReference type="Proteomes" id="UP000037035"/>
    </source>
</evidence>
<keyword evidence="1" id="KW-1133">Transmembrane helix</keyword>
<keyword evidence="3" id="KW-1185">Reference proteome</keyword>
<accession>A0A0L6UZN5</accession>
<dbReference type="AlphaFoldDB" id="A0A0L6UZN5"/>
<comment type="caution">
    <text evidence="2">The sequence shown here is derived from an EMBL/GenBank/DDBJ whole genome shotgun (WGS) entry which is preliminary data.</text>
</comment>
<evidence type="ECO:0000313" key="2">
    <source>
        <dbReference type="EMBL" id="KNZ53988.1"/>
    </source>
</evidence>
<sequence>MKFGSNPKTRHIDLKNKGIHQEIKNNNIKVVLVKTEDMLVDSMTKASPINNQSRGVLEFSCHIIFMLLNCHLFILISIPLSVSCSFFLTLKFIPHLFNPPLTCQSSRNLTSSTCLTSSDSSPTTHSSASFFLSLLFCPQYSQLSTVSTIPFLMISSCLMLVPIFISSQLSSSQTHFSFTNKIADLF</sequence>
<dbReference type="Proteomes" id="UP000037035">
    <property type="component" value="Unassembled WGS sequence"/>
</dbReference>
<reference evidence="2 3" key="1">
    <citation type="submission" date="2015-08" db="EMBL/GenBank/DDBJ databases">
        <title>Next Generation Sequencing and Analysis of the Genome of Puccinia sorghi L Schw, the Causal Agent of Maize Common Rust.</title>
        <authorList>
            <person name="Rochi L."/>
            <person name="Burguener G."/>
            <person name="Darino M."/>
            <person name="Turjanski A."/>
            <person name="Kreff E."/>
            <person name="Dieguez M.J."/>
            <person name="Sacco F."/>
        </authorList>
    </citation>
    <scope>NUCLEOTIDE SEQUENCE [LARGE SCALE GENOMIC DNA]</scope>
    <source>
        <strain evidence="2 3">RO10H11247</strain>
    </source>
</reference>
<proteinExistence type="predicted"/>
<gene>
    <name evidence="2" type="ORF">VP01_3083g2</name>
</gene>
<feature type="transmembrane region" description="Helical" evidence="1">
    <location>
        <begin position="63"/>
        <end position="88"/>
    </location>
</feature>